<evidence type="ECO:0000256" key="3">
    <source>
        <dbReference type="ARBA" id="ARBA00022670"/>
    </source>
</evidence>
<dbReference type="AlphaFoldDB" id="A0A0B7KBA2"/>
<dbReference type="Gene3D" id="3.40.50.200">
    <property type="entry name" value="Peptidase S8/S53 domain"/>
    <property type="match status" value="1"/>
</dbReference>
<feature type="chain" id="PRO_5002118022" evidence="11">
    <location>
        <begin position="26"/>
        <end position="913"/>
    </location>
</feature>
<evidence type="ECO:0000256" key="10">
    <source>
        <dbReference type="SAM" id="MobiDB-lite"/>
    </source>
</evidence>
<dbReference type="InterPro" id="IPR034187">
    <property type="entry name" value="Peptidases_S8_5"/>
</dbReference>
<evidence type="ECO:0000256" key="2">
    <source>
        <dbReference type="ARBA" id="ARBA00022512"/>
    </source>
</evidence>
<feature type="active site" description="Charge relay system" evidence="7 8">
    <location>
        <position position="209"/>
    </location>
</feature>
<comment type="similarity">
    <text evidence="1 8 9">Belongs to the peptidase S8 family.</text>
</comment>
<feature type="signal peptide" evidence="11">
    <location>
        <begin position="1"/>
        <end position="25"/>
    </location>
</feature>
<evidence type="ECO:0000256" key="4">
    <source>
        <dbReference type="ARBA" id="ARBA00022729"/>
    </source>
</evidence>
<evidence type="ECO:0000256" key="11">
    <source>
        <dbReference type="SAM" id="SignalP"/>
    </source>
</evidence>
<dbReference type="PRINTS" id="PR00723">
    <property type="entry name" value="SUBTILISIN"/>
</dbReference>
<dbReference type="PROSITE" id="PS00137">
    <property type="entry name" value="SUBTILASE_HIS"/>
    <property type="match status" value="1"/>
</dbReference>
<dbReference type="Pfam" id="PF02225">
    <property type="entry name" value="PA"/>
    <property type="match status" value="1"/>
</dbReference>
<name>A0A0B7KBA2_BIOOC</name>
<dbReference type="GO" id="GO:0006508">
    <property type="term" value="P:proteolysis"/>
    <property type="evidence" value="ECO:0007669"/>
    <property type="project" value="UniProtKB-KW"/>
</dbReference>
<dbReference type="InterPro" id="IPR010435">
    <property type="entry name" value="C5a/SBT2-like_Fn3"/>
</dbReference>
<dbReference type="CDD" id="cd07489">
    <property type="entry name" value="Peptidases_S8_5"/>
    <property type="match status" value="1"/>
</dbReference>
<feature type="region of interest" description="Disordered" evidence="10">
    <location>
        <begin position="191"/>
        <end position="211"/>
    </location>
</feature>
<evidence type="ECO:0000256" key="7">
    <source>
        <dbReference type="PIRSR" id="PIRSR615500-1"/>
    </source>
</evidence>
<dbReference type="Pfam" id="PF00082">
    <property type="entry name" value="Peptidase_S8"/>
    <property type="match status" value="1"/>
</dbReference>
<dbReference type="InterPro" id="IPR022398">
    <property type="entry name" value="Peptidase_S8_His-AS"/>
</dbReference>
<feature type="domain" description="Peptidase S8/S53" evidence="12">
    <location>
        <begin position="151"/>
        <end position="544"/>
    </location>
</feature>
<keyword evidence="5 8" id="KW-0378">Hydrolase</keyword>
<dbReference type="Gene3D" id="2.60.40.10">
    <property type="entry name" value="Immunoglobulins"/>
    <property type="match status" value="1"/>
</dbReference>
<proteinExistence type="inferred from homology"/>
<keyword evidence="2" id="KW-0134">Cell wall</keyword>
<dbReference type="InterPro" id="IPR003137">
    <property type="entry name" value="PA_domain"/>
</dbReference>
<dbReference type="InterPro" id="IPR050131">
    <property type="entry name" value="Peptidase_S8_subtilisin-like"/>
</dbReference>
<sequence>MLLRLALLDMYLISLPLLLVGVAAAAGSPASNIYTREDELPLNTTNPVGKSFIVEFQPGLAKLRDGILSQDNIEIVKTFDSSVFQGASVKTDTYTLEELQALPDVSRVWPNTFLQLEPISPEVLAEIPSDPEYTTHNSTGVSKLHNAGIFGEGVKVGVVDTGIYYTHPALGGCFGDGCKVAQGYDFVGDGYWPSEEKTPDDDPLDQQGHGTHVAGIIAGDNGSGWTGVAPKATLYAYKVFSRSAGTTEDVLIEAFLKAFDDGVDIITSSIGGTSGWSDGAWAVVASRLVEEGVIVTISAGNSGTAGTFFGSSGSSGNEVIAVASVETETFPASPFSATFSLDGTGNTTTLGYIPATNYFPTEVQDWPVVVYNFDTTDPADGCEPYPEGTPKIEKAIPLVRRGTCTFATKQANLQALGANYILFYNNENPLIVPSTEEYGSLFGLVTAKSGEAIIETIKAGGNVTVDFTVNPEQPVGLEYPSGGRPNDFTSWGGTYTLQLKPDIAGPGGNILSTYPEDAWAVLSGTSMACPYIAGVAALYIAAHGGRETHGKDFGKWLSRRIIASGTALPWYDGKEVVAPVFQVGNGLIDAFKVVKYTTDIQFDKIALNDTRYFSRYHDITVKNEGDKEVSYKLSYQAAAGVEAAGVYPLVSYEDWRLKSLSELVPIELEPKIYLPRDFTLKPGESKTVSVSFDNPDKLGWNAALFPLYSGKIIVTSSLGEQLSVPYAGLGADLKTQLDPIWRVTYPFSKSSVQFTDIKDKPWYTFDLSLNQQDFPKIYAKIKWGTSQIRWDIFEAGWNERNWKYPPIPGENGYIGPAASWVGAGQVSYFNPALYDPNETFTFPEYNLFRNAQTTNSYHEFWWFGKLGNGSQIELGKYTMRFAALKPFGNPEVSDQWDVFQIPNIEIRGKYTWP</sequence>
<keyword evidence="3 8" id="KW-0645">Protease</keyword>
<feature type="domain" description="C5a peptidase/Subtilisin-like protease SBT2-like Fn3-like" evidence="14">
    <location>
        <begin position="605"/>
        <end position="726"/>
    </location>
</feature>
<dbReference type="InterPro" id="IPR013783">
    <property type="entry name" value="Ig-like_fold"/>
</dbReference>
<feature type="active site" description="Charge relay system" evidence="7 8">
    <location>
        <position position="160"/>
    </location>
</feature>
<dbReference type="InterPro" id="IPR023827">
    <property type="entry name" value="Peptidase_S8_Asp-AS"/>
</dbReference>
<evidence type="ECO:0000256" key="5">
    <source>
        <dbReference type="ARBA" id="ARBA00022801"/>
    </source>
</evidence>
<evidence type="ECO:0000256" key="8">
    <source>
        <dbReference type="PROSITE-ProRule" id="PRU01240"/>
    </source>
</evidence>
<evidence type="ECO:0000256" key="6">
    <source>
        <dbReference type="ARBA" id="ARBA00022825"/>
    </source>
</evidence>
<reference evidence="15" key="1">
    <citation type="submission" date="2015-01" db="EMBL/GenBank/DDBJ databases">
        <authorList>
            <person name="Durling Mikael"/>
        </authorList>
    </citation>
    <scope>NUCLEOTIDE SEQUENCE</scope>
</reference>
<dbReference type="PANTHER" id="PTHR43806:SF66">
    <property type="entry name" value="SERIN ENDOPEPTIDASE"/>
    <property type="match status" value="1"/>
</dbReference>
<organism evidence="15">
    <name type="scientific">Bionectria ochroleuca</name>
    <name type="common">Gliocladium roseum</name>
    <dbReference type="NCBI Taxonomy" id="29856"/>
    <lineage>
        <taxon>Eukaryota</taxon>
        <taxon>Fungi</taxon>
        <taxon>Dikarya</taxon>
        <taxon>Ascomycota</taxon>
        <taxon>Pezizomycotina</taxon>
        <taxon>Sordariomycetes</taxon>
        <taxon>Hypocreomycetidae</taxon>
        <taxon>Hypocreales</taxon>
        <taxon>Bionectriaceae</taxon>
        <taxon>Clonostachys</taxon>
    </lineage>
</organism>
<evidence type="ECO:0000259" key="12">
    <source>
        <dbReference type="Pfam" id="PF00082"/>
    </source>
</evidence>
<dbReference type="InterPro" id="IPR036852">
    <property type="entry name" value="Peptidase_S8/S53_dom_sf"/>
</dbReference>
<dbReference type="PROSITE" id="PS51892">
    <property type="entry name" value="SUBTILASE"/>
    <property type="match status" value="1"/>
</dbReference>
<protein>
    <submittedName>
        <fullName evidence="15">Uncharacterized protein</fullName>
    </submittedName>
</protein>
<feature type="domain" description="PA" evidence="13">
    <location>
        <begin position="370"/>
        <end position="434"/>
    </location>
</feature>
<dbReference type="PANTHER" id="PTHR43806">
    <property type="entry name" value="PEPTIDASE S8"/>
    <property type="match status" value="1"/>
</dbReference>
<keyword evidence="4 11" id="KW-0732">Signal</keyword>
<keyword evidence="2" id="KW-0964">Secreted</keyword>
<evidence type="ECO:0000256" key="1">
    <source>
        <dbReference type="ARBA" id="ARBA00011073"/>
    </source>
</evidence>
<evidence type="ECO:0000259" key="13">
    <source>
        <dbReference type="Pfam" id="PF02225"/>
    </source>
</evidence>
<dbReference type="PROSITE" id="PS00138">
    <property type="entry name" value="SUBTILASE_SER"/>
    <property type="match status" value="1"/>
</dbReference>
<dbReference type="GO" id="GO:0004252">
    <property type="term" value="F:serine-type endopeptidase activity"/>
    <property type="evidence" value="ECO:0007669"/>
    <property type="project" value="UniProtKB-UniRule"/>
</dbReference>
<dbReference type="SUPFAM" id="SSF52743">
    <property type="entry name" value="Subtilisin-like"/>
    <property type="match status" value="1"/>
</dbReference>
<evidence type="ECO:0000259" key="14">
    <source>
        <dbReference type="Pfam" id="PF06280"/>
    </source>
</evidence>
<gene>
    <name evidence="15" type="ORF">BN869_000008079_1</name>
</gene>
<keyword evidence="6 8" id="KW-0720">Serine protease</keyword>
<dbReference type="CDD" id="cd02124">
    <property type="entry name" value="PA_PoS1_like"/>
    <property type="match status" value="1"/>
</dbReference>
<dbReference type="Gene3D" id="3.50.30.30">
    <property type="match status" value="1"/>
</dbReference>
<evidence type="ECO:0000313" key="15">
    <source>
        <dbReference type="EMBL" id="CEO52021.1"/>
    </source>
</evidence>
<dbReference type="EMBL" id="CDPU01000026">
    <property type="protein sequence ID" value="CEO52021.1"/>
    <property type="molecule type" value="Genomic_DNA"/>
</dbReference>
<dbReference type="InterPro" id="IPR000209">
    <property type="entry name" value="Peptidase_S8/S53_dom"/>
</dbReference>
<accession>A0A0B7KBA2</accession>
<dbReference type="Pfam" id="PF06280">
    <property type="entry name" value="fn3_5"/>
    <property type="match status" value="1"/>
</dbReference>
<evidence type="ECO:0000256" key="9">
    <source>
        <dbReference type="RuleBase" id="RU003355"/>
    </source>
</evidence>
<dbReference type="InterPro" id="IPR015500">
    <property type="entry name" value="Peptidase_S8_subtilisin-rel"/>
</dbReference>
<feature type="active site" description="Charge relay system" evidence="7 8">
    <location>
        <position position="526"/>
    </location>
</feature>
<dbReference type="GO" id="GO:0016020">
    <property type="term" value="C:membrane"/>
    <property type="evidence" value="ECO:0007669"/>
    <property type="project" value="InterPro"/>
</dbReference>
<dbReference type="PROSITE" id="PS00136">
    <property type="entry name" value="SUBTILASE_ASP"/>
    <property type="match status" value="1"/>
</dbReference>
<dbReference type="InterPro" id="IPR023828">
    <property type="entry name" value="Peptidase_S8_Ser-AS"/>
</dbReference>